<evidence type="ECO:0000313" key="1">
    <source>
        <dbReference type="EMBL" id="UYU70839.1"/>
    </source>
</evidence>
<name>A0AA46Z0V8_BACT4</name>
<dbReference type="AlphaFoldDB" id="A0AA46Z0V8"/>
<proteinExistence type="predicted"/>
<accession>A0AA46Z0V8</accession>
<evidence type="ECO:0000313" key="2">
    <source>
        <dbReference type="Proteomes" id="UP001156216"/>
    </source>
</evidence>
<protein>
    <submittedName>
        <fullName evidence="1">Uncharacterized protein</fullName>
    </submittedName>
</protein>
<sequence length="240" mass="26382">MATLRKAIKSFDPAPDKKKEMELALNLAFELAQAKSEQFKDDIAELLRTAGTPENPTIPVTNTIASHYDTRAYVNENVDVIIKETQAAIGKFISGGSQNILDGVGALLGTGINTLLGSGMGAQGQREDYFIALEGFAIVRLDVKSWFRKVEAKGITQQIESIMAFTAVKSSVDVNKISLNTFLQAYNYQLQKSKISELELLEAIKKAKEVYDLLKSSNRADKANVEQVELSLYPAANIIY</sequence>
<dbReference type="EMBL" id="CP083681">
    <property type="protein sequence ID" value="UYU70839.1"/>
    <property type="molecule type" value="Genomic_DNA"/>
</dbReference>
<gene>
    <name evidence="1" type="ORF">KQP59_21580</name>
</gene>
<dbReference type="Proteomes" id="UP001156216">
    <property type="component" value="Chromosome"/>
</dbReference>
<dbReference type="RefSeq" id="WP_132062892.1">
    <property type="nucleotide sequence ID" value="NZ_CP072242.1"/>
</dbReference>
<organism evidence="1 2">
    <name type="scientific">Bacteroides thetaiotaomicron</name>
    <dbReference type="NCBI Taxonomy" id="818"/>
    <lineage>
        <taxon>Bacteria</taxon>
        <taxon>Pseudomonadati</taxon>
        <taxon>Bacteroidota</taxon>
        <taxon>Bacteroidia</taxon>
        <taxon>Bacteroidales</taxon>
        <taxon>Bacteroidaceae</taxon>
        <taxon>Bacteroides</taxon>
    </lineage>
</organism>
<reference evidence="1" key="1">
    <citation type="submission" date="2021-06" db="EMBL/GenBank/DDBJ databases">
        <title>Interrogation of the integrated mobile genetic elements in gut-associated Bacteroides with a consensus prediction approach.</title>
        <authorList>
            <person name="Campbell D.E."/>
            <person name="Leigh J.R."/>
            <person name="Kim T."/>
            <person name="England W."/>
            <person name="Whitaker R.J."/>
            <person name="Degnan P.H."/>
        </authorList>
    </citation>
    <scope>NUCLEOTIDE SEQUENCE</scope>
    <source>
        <strain evidence="1">VPI-BTDOT2</strain>
    </source>
</reference>